<dbReference type="OrthoDB" id="9772024at2"/>
<dbReference type="SMART" id="SM00646">
    <property type="entry name" value="Ami_3"/>
    <property type="match status" value="1"/>
</dbReference>
<dbReference type="EMBL" id="CP023671">
    <property type="protein sequence ID" value="AYE35013.1"/>
    <property type="molecule type" value="Genomic_DNA"/>
</dbReference>
<evidence type="ECO:0000313" key="6">
    <source>
        <dbReference type="Proteomes" id="UP001055437"/>
    </source>
</evidence>
<dbReference type="Pfam" id="PF01520">
    <property type="entry name" value="Amidase_3"/>
    <property type="match status" value="1"/>
</dbReference>
<dbReference type="RefSeq" id="WP_066673361.1">
    <property type="nucleotide sequence ID" value="NZ_CABMIZ010000001.1"/>
</dbReference>
<dbReference type="GO" id="GO:0030288">
    <property type="term" value="C:outer membrane-bounded periplasmic space"/>
    <property type="evidence" value="ECO:0007669"/>
    <property type="project" value="TreeGrafter"/>
</dbReference>
<keyword evidence="1" id="KW-0378">Hydrolase</keyword>
<dbReference type="KEGG" id="csep:CP523_11625"/>
<protein>
    <submittedName>
        <fullName evidence="3">N-acetylmuramoyl-L-alanine amidase</fullName>
    </submittedName>
</protein>
<dbReference type="SUPFAM" id="SSF53187">
    <property type="entry name" value="Zn-dependent exopeptidases"/>
    <property type="match status" value="1"/>
</dbReference>
<proteinExistence type="predicted"/>
<dbReference type="InterPro" id="IPR002508">
    <property type="entry name" value="MurNAc-LAA_cat"/>
</dbReference>
<dbReference type="GO" id="GO:0009253">
    <property type="term" value="P:peptidoglycan catabolic process"/>
    <property type="evidence" value="ECO:0007669"/>
    <property type="project" value="InterPro"/>
</dbReference>
<dbReference type="AlphaFoldDB" id="A0A9N7JMA9"/>
<evidence type="ECO:0000313" key="5">
    <source>
        <dbReference type="Proteomes" id="UP000280586"/>
    </source>
</evidence>
<dbReference type="InterPro" id="IPR050695">
    <property type="entry name" value="N-acetylmuramoyl_amidase_3"/>
</dbReference>
<organism evidence="3 5">
    <name type="scientific">Clostridium septicum</name>
    <dbReference type="NCBI Taxonomy" id="1504"/>
    <lineage>
        <taxon>Bacteria</taxon>
        <taxon>Bacillati</taxon>
        <taxon>Bacillota</taxon>
        <taxon>Clostridia</taxon>
        <taxon>Eubacteriales</taxon>
        <taxon>Clostridiaceae</taxon>
        <taxon>Clostridium</taxon>
    </lineage>
</organism>
<evidence type="ECO:0000313" key="4">
    <source>
        <dbReference type="EMBL" id="USS01611.1"/>
    </source>
</evidence>
<dbReference type="GO" id="GO:0008745">
    <property type="term" value="F:N-acetylmuramoyl-L-alanine amidase activity"/>
    <property type="evidence" value="ECO:0007669"/>
    <property type="project" value="InterPro"/>
</dbReference>
<evidence type="ECO:0000313" key="3">
    <source>
        <dbReference type="EMBL" id="AYE35013.1"/>
    </source>
</evidence>
<dbReference type="Proteomes" id="UP000280586">
    <property type="component" value="Chromosome"/>
</dbReference>
<reference evidence="3 5" key="1">
    <citation type="submission" date="2017-09" db="EMBL/GenBank/DDBJ databases">
        <authorList>
            <person name="Thomas P."/>
            <person name="Seyboldt C."/>
        </authorList>
    </citation>
    <scope>NUCLEOTIDE SEQUENCE [LARGE SCALE GENOMIC DNA]</scope>
    <source>
        <strain evidence="3 5">DSM 7534</strain>
    </source>
</reference>
<feature type="domain" description="MurNAc-LAA" evidence="2">
    <location>
        <begin position="63"/>
        <end position="169"/>
    </location>
</feature>
<dbReference type="InterPro" id="IPR036680">
    <property type="entry name" value="SPOR-like_sf"/>
</dbReference>
<keyword evidence="6" id="KW-1185">Reference proteome</keyword>
<dbReference type="GO" id="GO:0042834">
    <property type="term" value="F:peptidoglycan binding"/>
    <property type="evidence" value="ECO:0007669"/>
    <property type="project" value="InterPro"/>
</dbReference>
<evidence type="ECO:0000256" key="1">
    <source>
        <dbReference type="ARBA" id="ARBA00022801"/>
    </source>
</evidence>
<dbReference type="GeneID" id="303561332"/>
<dbReference type="SUPFAM" id="SSF110997">
    <property type="entry name" value="Sporulation related repeat"/>
    <property type="match status" value="1"/>
</dbReference>
<dbReference type="PANTHER" id="PTHR30404:SF0">
    <property type="entry name" value="N-ACETYLMURAMOYL-L-ALANINE AMIDASE AMIC"/>
    <property type="match status" value="1"/>
</dbReference>
<dbReference type="Proteomes" id="UP001055437">
    <property type="component" value="Chromosome"/>
</dbReference>
<name>A0A9N7JMA9_CLOSE</name>
<dbReference type="CDD" id="cd02696">
    <property type="entry name" value="MurNAc-LAA"/>
    <property type="match status" value="1"/>
</dbReference>
<reference evidence="4" key="2">
    <citation type="submission" date="2022-06" db="EMBL/GenBank/DDBJ databases">
        <authorList>
            <person name="Holder M.E."/>
            <person name="Ajami N.J."/>
            <person name="Petrosino J.F."/>
        </authorList>
    </citation>
    <scope>NUCLEOTIDE SEQUENCE</scope>
    <source>
        <strain evidence="4">RMA 8861</strain>
    </source>
</reference>
<dbReference type="Gene3D" id="3.40.630.40">
    <property type="entry name" value="Zn-dependent exopeptidases"/>
    <property type="match status" value="1"/>
</dbReference>
<dbReference type="EMBL" id="CP099799">
    <property type="protein sequence ID" value="USS01611.1"/>
    <property type="molecule type" value="Genomic_DNA"/>
</dbReference>
<gene>
    <name evidence="3" type="ORF">CP523_11625</name>
    <name evidence="4" type="ORF">NH397_03995</name>
</gene>
<sequence>MAKWIIDAGHGGNDSGAIGLNERRESDIVLEAAYEAKRLLEKNGETVLLTRAADISLDLDTRAEIANKWDADYFVSLHMNSFVNKSITGSEVLISENEYTGEELAKLIRDELISNLKSNDRGIKKSNDEILKLTNMPTIIVNAEFISNEEVEKSFDSQKYGYMIAKACLAKVDKVLIDLPVLKPKTPWKSSWRVCIGHFKNYDDVEAAVKKAKKQGYEDAYIIPYEG</sequence>
<accession>A0A9N7JMA9</accession>
<evidence type="ECO:0000259" key="2">
    <source>
        <dbReference type="SMART" id="SM00646"/>
    </source>
</evidence>
<dbReference type="PANTHER" id="PTHR30404">
    <property type="entry name" value="N-ACETYLMURAMOYL-L-ALANINE AMIDASE"/>
    <property type="match status" value="1"/>
</dbReference>